<feature type="binding site" evidence="11">
    <location>
        <position position="191"/>
    </location>
    <ligand>
        <name>Mn(2+)</name>
        <dbReference type="ChEBI" id="CHEBI:29035"/>
        <label>2</label>
    </ligand>
</feature>
<dbReference type="Proteomes" id="UP000249808">
    <property type="component" value="Unassembled WGS sequence"/>
</dbReference>
<evidence type="ECO:0000256" key="4">
    <source>
        <dbReference type="ARBA" id="ARBA00022741"/>
    </source>
</evidence>
<dbReference type="GO" id="GO:0003909">
    <property type="term" value="F:DNA ligase activity"/>
    <property type="evidence" value="ECO:0007669"/>
    <property type="project" value="TreeGrafter"/>
</dbReference>
<comment type="cofactor">
    <cofactor evidence="11">
        <name>Mn(2+)</name>
        <dbReference type="ChEBI" id="CHEBI:29035"/>
    </cofactor>
    <text evidence="11">Binds 2 manganese ions per subunit.</text>
</comment>
<evidence type="ECO:0000256" key="8">
    <source>
        <dbReference type="ARBA" id="ARBA00047746"/>
    </source>
</evidence>
<comment type="caution">
    <text evidence="12">The sequence shown here is derived from an EMBL/GenBank/DDBJ whole genome shotgun (WGS) entry which is preliminary data.</text>
</comment>
<comment type="catalytic activity">
    <reaction evidence="8">
        <text>a 3'-end 3'-phospho-ribonucleotide-RNA + a 5'-end dephospho-ribonucleoside-RNA + GTP = a ribonucleotidyl-ribonucleotide-RNA + GMP + diphosphate</text>
        <dbReference type="Rhea" id="RHEA:68076"/>
        <dbReference type="Rhea" id="RHEA-COMP:10463"/>
        <dbReference type="Rhea" id="RHEA-COMP:13936"/>
        <dbReference type="Rhea" id="RHEA-COMP:17355"/>
        <dbReference type="ChEBI" id="CHEBI:33019"/>
        <dbReference type="ChEBI" id="CHEBI:37565"/>
        <dbReference type="ChEBI" id="CHEBI:58115"/>
        <dbReference type="ChEBI" id="CHEBI:83062"/>
        <dbReference type="ChEBI" id="CHEBI:138284"/>
        <dbReference type="ChEBI" id="CHEBI:173118"/>
        <dbReference type="EC" id="6.5.1.8"/>
    </reaction>
</comment>
<dbReference type="GO" id="GO:0170057">
    <property type="term" value="F:RNA ligase (GTP) activity"/>
    <property type="evidence" value="ECO:0007669"/>
    <property type="project" value="UniProtKB-EC"/>
</dbReference>
<keyword evidence="7 11" id="KW-0464">Manganese</keyword>
<evidence type="ECO:0000256" key="9">
    <source>
        <dbReference type="PIRSR" id="PIRSR601233-1"/>
    </source>
</evidence>
<organism evidence="12 13">
    <name type="scientific">Macrococcus epidermidis</name>
    <dbReference type="NCBI Taxonomy" id="1902580"/>
    <lineage>
        <taxon>Bacteria</taxon>
        <taxon>Bacillati</taxon>
        <taxon>Bacillota</taxon>
        <taxon>Bacilli</taxon>
        <taxon>Bacillales</taxon>
        <taxon>Staphylococcaceae</taxon>
        <taxon>Macrococcus</taxon>
    </lineage>
</organism>
<dbReference type="Gene3D" id="3.90.1860.10">
    <property type="entry name" value="tRNA-splicing ligase RtcB"/>
    <property type="match status" value="1"/>
</dbReference>
<dbReference type="AlphaFoldDB" id="A0A328A0A5"/>
<dbReference type="GO" id="GO:0006281">
    <property type="term" value="P:DNA repair"/>
    <property type="evidence" value="ECO:0007669"/>
    <property type="project" value="TreeGrafter"/>
</dbReference>
<feature type="binding site" evidence="11">
    <location>
        <position position="174"/>
    </location>
    <ligand>
        <name>Mn(2+)</name>
        <dbReference type="ChEBI" id="CHEBI:29035"/>
        <label>1</label>
    </ligand>
</feature>
<feature type="binding site" evidence="10">
    <location>
        <begin position="305"/>
        <end position="306"/>
    </location>
    <ligand>
        <name>GMP</name>
        <dbReference type="ChEBI" id="CHEBI:58115"/>
    </ligand>
</feature>
<feature type="active site" description="GMP-histidine intermediate" evidence="9">
    <location>
        <position position="357"/>
    </location>
</feature>
<dbReference type="GO" id="GO:0006396">
    <property type="term" value="P:RNA processing"/>
    <property type="evidence" value="ECO:0007669"/>
    <property type="project" value="InterPro"/>
</dbReference>
<evidence type="ECO:0000256" key="5">
    <source>
        <dbReference type="ARBA" id="ARBA00022800"/>
    </source>
</evidence>
<feature type="binding site" evidence="10">
    <location>
        <begin position="357"/>
        <end position="360"/>
    </location>
    <ligand>
        <name>GMP</name>
        <dbReference type="ChEBI" id="CHEBI:58115"/>
    </ligand>
</feature>
<evidence type="ECO:0000256" key="7">
    <source>
        <dbReference type="ARBA" id="ARBA00023211"/>
    </source>
</evidence>
<name>A0A328A0A5_9STAP</name>
<dbReference type="Pfam" id="PF01139">
    <property type="entry name" value="RtcB"/>
    <property type="match status" value="1"/>
</dbReference>
<keyword evidence="6 10" id="KW-0342">GTP-binding</keyword>
<feature type="binding site" evidence="10">
    <location>
        <begin position="333"/>
        <end position="336"/>
    </location>
    <ligand>
        <name>GMP</name>
        <dbReference type="ChEBI" id="CHEBI:58115"/>
    </ligand>
</feature>
<keyword evidence="13" id="KW-1185">Reference proteome</keyword>
<evidence type="ECO:0000256" key="3">
    <source>
        <dbReference type="ARBA" id="ARBA00022723"/>
    </source>
</evidence>
<feature type="binding site" evidence="10">
    <location>
        <begin position="173"/>
        <end position="177"/>
    </location>
    <ligand>
        <name>GMP</name>
        <dbReference type="ChEBI" id="CHEBI:58115"/>
    </ligand>
</feature>
<evidence type="ECO:0000313" key="12">
    <source>
        <dbReference type="EMBL" id="RAK46818.1"/>
    </source>
</evidence>
<dbReference type="EMBL" id="PZJH01000001">
    <property type="protein sequence ID" value="RAK46818.1"/>
    <property type="molecule type" value="Genomic_DNA"/>
</dbReference>
<evidence type="ECO:0000256" key="2">
    <source>
        <dbReference type="ARBA" id="ARBA00022598"/>
    </source>
</evidence>
<proteinExistence type="predicted"/>
<dbReference type="GO" id="GO:0030145">
    <property type="term" value="F:manganese ion binding"/>
    <property type="evidence" value="ECO:0007669"/>
    <property type="project" value="TreeGrafter"/>
</dbReference>
<keyword evidence="5" id="KW-0692">RNA repair</keyword>
<dbReference type="SUPFAM" id="SSF103365">
    <property type="entry name" value="Hypothetical protein PH1602"/>
    <property type="match status" value="1"/>
</dbReference>
<dbReference type="GO" id="GO:0005525">
    <property type="term" value="F:GTP binding"/>
    <property type="evidence" value="ECO:0007669"/>
    <property type="project" value="UniProtKB-KW"/>
</dbReference>
<gene>
    <name evidence="12" type="ORF">BHU61_04990</name>
</gene>
<protein>
    <recommendedName>
        <fullName evidence="1">3'-phosphate/5'-hydroxy nucleic acid ligase</fullName>
        <ecNumber evidence="1">6.5.1.8</ecNumber>
    </recommendedName>
</protein>
<reference evidence="12 13" key="1">
    <citation type="journal article" date="2018" name="Front. Microbiol.">
        <title>Description and Comparative Genomics of Macrococcus caseolyticus subsp. hominis subsp. nov., Macrococcus goetzii sp. nov., Macrococcus epidermidis sp. nov., and Macrococcus bohemicus sp. nov., Novel Macrococci From Human Clinical Material With Virulence Potential and Suspected Uptake of Foreign DNA by Natural Transformation.</title>
        <authorList>
            <person name="Maslanova I."/>
            <person name="Wertheimer Z."/>
            <person name="Sedlacek I."/>
            <person name="Svec P."/>
            <person name="Indrakova A."/>
            <person name="Kovarovic V."/>
            <person name="Schumann P."/>
            <person name="Sproer C."/>
            <person name="Kralova S."/>
            <person name="Sedo O."/>
            <person name="Kristofova L."/>
            <person name="Vrbovska V."/>
            <person name="Fuzik T."/>
            <person name="Petras P."/>
            <person name="Zdrahal Z."/>
            <person name="Ruzickova V."/>
            <person name="Doskar J."/>
            <person name="Pantucek R."/>
        </authorList>
    </citation>
    <scope>NUCLEOTIDE SEQUENCE [LARGE SCALE GENOMIC DNA]</scope>
    <source>
        <strain evidence="12 13">01/688</strain>
    </source>
</reference>
<evidence type="ECO:0000256" key="11">
    <source>
        <dbReference type="PIRSR" id="PIRSR601233-3"/>
    </source>
</evidence>
<dbReference type="GO" id="GO:0042245">
    <property type="term" value="P:RNA repair"/>
    <property type="evidence" value="ECO:0007669"/>
    <property type="project" value="UniProtKB-KW"/>
</dbReference>
<evidence type="ECO:0000256" key="10">
    <source>
        <dbReference type="PIRSR" id="PIRSR601233-2"/>
    </source>
</evidence>
<dbReference type="PANTHER" id="PTHR43749:SF2">
    <property type="entry name" value="RNA-SPLICING LIGASE RTCB"/>
    <property type="match status" value="1"/>
</dbReference>
<feature type="binding site" evidence="11">
    <location>
        <position position="305"/>
    </location>
    <ligand>
        <name>Mn(2+)</name>
        <dbReference type="ChEBI" id="CHEBI:29035"/>
        <label>2</label>
    </ligand>
</feature>
<evidence type="ECO:0000256" key="1">
    <source>
        <dbReference type="ARBA" id="ARBA00012726"/>
    </source>
</evidence>
<dbReference type="InterPro" id="IPR036025">
    <property type="entry name" value="RtcB-like_sf"/>
</dbReference>
<dbReference type="InterPro" id="IPR052915">
    <property type="entry name" value="RtcB-like"/>
</dbReference>
<dbReference type="InterPro" id="IPR001233">
    <property type="entry name" value="RtcB"/>
</dbReference>
<sequence length="440" mass="49779">MVTRTFKIGVIKMINITGKYTHAVIMTDNIEDAARNRVQNMTNLDFLSGTNIVMMPDVHEGKGCAIGTSILMNKSNAKIPPAFIGVDIGCGMMSYPLGKLDNINFPELDLYITDNISTYPRTDELKHPVFNNIPQEITDIILDNLKEIQTSLLFQNVNMIQLINSVGTLGGGNHFVEIGKNKSDEYYLTIHSGSRFLGAKIEKHYQDLARESHKNIDVTPIINVLKEQDKHHAIQSMIKFVKQLNQENHYDEEVSYLKGESLLHYINDMTAACRFAETSRLMMTAVILNYFGIQMDNAKIINSPHNFIEVKDKDYLIRKGACDASLDRDVVIPINMRDGIIIGKGKGNPEWNYSAPHGAGRVLSRSKAKQTLNLETFEKQMEGIYSSTVVEDTLDEAPDAYKPINEIIKHIHDSVEIIDIIKPVYNHKGIETPKWWQKKK</sequence>
<keyword evidence="3 11" id="KW-0479">Metal-binding</keyword>
<evidence type="ECO:0000256" key="6">
    <source>
        <dbReference type="ARBA" id="ARBA00023134"/>
    </source>
</evidence>
<dbReference type="PANTHER" id="PTHR43749">
    <property type="entry name" value="RNA-SPLICING LIGASE RTCB"/>
    <property type="match status" value="1"/>
</dbReference>
<dbReference type="EC" id="6.5.1.8" evidence="1"/>
<evidence type="ECO:0000313" key="13">
    <source>
        <dbReference type="Proteomes" id="UP000249808"/>
    </source>
</evidence>
<accession>A0A328A0A5</accession>
<keyword evidence="4 10" id="KW-0547">Nucleotide-binding</keyword>
<keyword evidence="2 12" id="KW-0436">Ligase</keyword>
<feature type="binding site" evidence="11">
    <location>
        <position position="87"/>
    </location>
    <ligand>
        <name>Mn(2+)</name>
        <dbReference type="ChEBI" id="CHEBI:29035"/>
        <label>1</label>
    </ligand>
</feature>